<proteinExistence type="predicted"/>
<gene>
    <name evidence="1" type="ORF">EJ063_07575</name>
</gene>
<sequence>MRYRSWDENKKYQLFLHQSLTKKKLSQEEYTSLTKLNEDEVLFIFSLNKREMLLMLRKIGFIFLVSEALLSEKRSNYIRQSRNILNNKEILWSKTVIISNVSDDMVNNIDVVELGIEVLSIYSEKIAVAISCRLGYTTPSRSLSVDNKPRLTYLIMMIKKGLKK</sequence>
<organism evidence="1 2">
    <name type="scientific">Vibrio aquaticus</name>
    <dbReference type="NCBI Taxonomy" id="2496559"/>
    <lineage>
        <taxon>Bacteria</taxon>
        <taxon>Pseudomonadati</taxon>
        <taxon>Pseudomonadota</taxon>
        <taxon>Gammaproteobacteria</taxon>
        <taxon>Vibrionales</taxon>
        <taxon>Vibrionaceae</taxon>
        <taxon>Vibrio</taxon>
    </lineage>
</organism>
<comment type="caution">
    <text evidence="1">The sequence shown here is derived from an EMBL/GenBank/DDBJ whole genome shotgun (WGS) entry which is preliminary data.</text>
</comment>
<dbReference type="RefSeq" id="WP_126573574.1">
    <property type="nucleotide sequence ID" value="NZ_RXZH01000002.1"/>
</dbReference>
<protein>
    <submittedName>
        <fullName evidence="1">Uncharacterized protein</fullName>
    </submittedName>
</protein>
<dbReference type="EMBL" id="RXZH01000002">
    <property type="protein sequence ID" value="RTZ16645.1"/>
    <property type="molecule type" value="Genomic_DNA"/>
</dbReference>
<name>A0A3S0Q2G1_9VIBR</name>
<evidence type="ECO:0000313" key="2">
    <source>
        <dbReference type="Proteomes" id="UP000268973"/>
    </source>
</evidence>
<reference evidence="1 2" key="1">
    <citation type="submission" date="2018-12" db="EMBL/GenBank/DDBJ databases">
        <title>Vibrio sp. isolated from China Sea.</title>
        <authorList>
            <person name="Li Y."/>
        </authorList>
    </citation>
    <scope>NUCLEOTIDE SEQUENCE [LARGE SCALE GENOMIC DNA]</scope>
    <source>
        <strain evidence="1 2">BEI207</strain>
    </source>
</reference>
<dbReference type="Proteomes" id="UP000268973">
    <property type="component" value="Unassembled WGS sequence"/>
</dbReference>
<accession>A0A3S0Q2G1</accession>
<dbReference type="AlphaFoldDB" id="A0A3S0Q2G1"/>
<evidence type="ECO:0000313" key="1">
    <source>
        <dbReference type="EMBL" id="RTZ16645.1"/>
    </source>
</evidence>
<keyword evidence="2" id="KW-1185">Reference proteome</keyword>